<evidence type="ECO:0000256" key="2">
    <source>
        <dbReference type="SAM" id="Phobius"/>
    </source>
</evidence>
<evidence type="ECO:0000259" key="3">
    <source>
        <dbReference type="PROSITE" id="PS50240"/>
    </source>
</evidence>
<dbReference type="InterPro" id="IPR043504">
    <property type="entry name" value="Peptidase_S1_PA_chymotrypsin"/>
</dbReference>
<gene>
    <name evidence="4" type="ORF">KVV02_006145</name>
</gene>
<feature type="compositionally biased region" description="Low complexity" evidence="1">
    <location>
        <begin position="220"/>
        <end position="230"/>
    </location>
</feature>
<feature type="transmembrane region" description="Helical" evidence="2">
    <location>
        <begin position="575"/>
        <end position="599"/>
    </location>
</feature>
<keyword evidence="2" id="KW-0812">Transmembrane</keyword>
<name>A0A9P8D102_MORAP</name>
<dbReference type="PANTHER" id="PTHR24260:SF132">
    <property type="entry name" value="PEPTIDASE S1 DOMAIN-CONTAINING PROTEIN"/>
    <property type="match status" value="1"/>
</dbReference>
<keyword evidence="2" id="KW-1133">Transmembrane helix</keyword>
<dbReference type="InterPro" id="IPR033116">
    <property type="entry name" value="TRYPSIN_SER"/>
</dbReference>
<feature type="region of interest" description="Disordered" evidence="1">
    <location>
        <begin position="220"/>
        <end position="264"/>
    </location>
</feature>
<dbReference type="EMBL" id="JAIFTL010000016">
    <property type="protein sequence ID" value="KAG9326634.1"/>
    <property type="molecule type" value="Genomic_DNA"/>
</dbReference>
<feature type="domain" description="Peptidase S1" evidence="3">
    <location>
        <begin position="544"/>
        <end position="818"/>
    </location>
</feature>
<dbReference type="GO" id="GO:0006508">
    <property type="term" value="P:proteolysis"/>
    <property type="evidence" value="ECO:0007669"/>
    <property type="project" value="InterPro"/>
</dbReference>
<protein>
    <recommendedName>
        <fullName evidence="3">Peptidase S1 domain-containing protein</fullName>
    </recommendedName>
</protein>
<sequence>MLPSACHSGTGARSQQPFSLESDDETLILIPQDAQQTQFDHYRLSKNFSAHLNLLSAGSLFLLPSILPYLASALTAYATTPYSDDASTSHGTNSEKTWATFEAWRWETTWILLLPCIGVMVPLSLFKIMGDLEIRPVECPLKRWRCYRNQSERTETIQRSPHSCRVCRQQPYSFITTCPTVNAIRRTWRTMIGHPPGYGPLSLDNDQSIRVRTSSTSSSTWSLFTASPSDSDSDSDATVVMDDNSGDEDSNRHQLHISTRGRESSLPRPRTILLTSLCVWTALMALSASMGFNTPGNQLMYPLEQEPRGSLGTPSHVSESIDESDQRNIVISVLDMNSVDQQSIERAVWHANEDENQDQEAAAAPFATIRTKILILNKRGISADGQDETIDPNAVLMSDDDDDLFLPEDEDAMDAMTMDPEDSAVFLDFLRQLDAEDQAAQTAEDLQDQIQRQKHIMVIKAADELVVNSMIENDLPCGYRAKDDIISTEWMAKFLPTFVQQLFTPANVHSGQSEAQHSGNAFVYHAWWTDLMIMIVAMCLGGVLVGLAQARVVYEQILERQKYPLETRQRESGASAGSIMSSLVISASAISLTILMILAECWDVPSVYFSGIGIAGMILVHALVPDIALQISPFHGTAEDDEDESDNDTSAYNTPFTLIKFELPGDKHVLLNNVNLGEGVRAEVVKTVPHPGYQRLSYVNDIGLAFLANEVTNPYANIGGPYPQANSKIMAAGYGYINEGQTEQSGLNKVELNVASVEACKAHQDSFQSDIQFCTTDIPLGHATCTGDSGGPLWVDVDRAPRVLGIVSHASEIVKRYAFLPGDQLKLDIAGHCVLHKGPDVYALLHNVARGQGHRVDVVKSVKYPDNVERGSDSDIGLFFLAEKVAGPYAEIGGPYPQPNSKITAAGFGYIDGKGTALAKGLNKAELNVAGVEDCKGHYRTFNSTAQFCTSITQGRAICSGDSGGPLYVDVDGEPRVLGIVSLGIDAICDRNGSRDYHIYITPFIPWVNKEIEKFETEQMNNPTLSISGKD</sequence>
<proteinExistence type="predicted"/>
<feature type="transmembrane region" description="Helical" evidence="2">
    <location>
        <begin position="531"/>
        <end position="554"/>
    </location>
</feature>
<reference evidence="4" key="1">
    <citation type="submission" date="2021-07" db="EMBL/GenBank/DDBJ databases">
        <title>Draft genome of Mortierella alpina, strain LL118, isolated from an aspen leaf litter sample.</title>
        <authorList>
            <person name="Yang S."/>
            <person name="Vinatzer B.A."/>
        </authorList>
    </citation>
    <scope>NUCLEOTIDE SEQUENCE</scope>
    <source>
        <strain evidence="4">LL118</strain>
    </source>
</reference>
<keyword evidence="2" id="KW-0472">Membrane</keyword>
<dbReference type="PROSITE" id="PS00135">
    <property type="entry name" value="TRYPSIN_SER"/>
    <property type="match status" value="1"/>
</dbReference>
<dbReference type="Pfam" id="PF00089">
    <property type="entry name" value="Trypsin"/>
    <property type="match status" value="2"/>
</dbReference>
<dbReference type="Proteomes" id="UP000717515">
    <property type="component" value="Unassembled WGS sequence"/>
</dbReference>
<dbReference type="AlphaFoldDB" id="A0A9P8D102"/>
<dbReference type="SUPFAM" id="SSF50494">
    <property type="entry name" value="Trypsin-like serine proteases"/>
    <property type="match status" value="2"/>
</dbReference>
<dbReference type="Gene3D" id="2.40.10.10">
    <property type="entry name" value="Trypsin-like serine proteases"/>
    <property type="match status" value="3"/>
</dbReference>
<dbReference type="SMART" id="SM00020">
    <property type="entry name" value="Tryp_SPc"/>
    <property type="match status" value="1"/>
</dbReference>
<feature type="domain" description="Peptidase S1" evidence="3">
    <location>
        <begin position="830"/>
        <end position="1013"/>
    </location>
</feature>
<dbReference type="InterPro" id="IPR051333">
    <property type="entry name" value="CLIP_Serine_Protease"/>
</dbReference>
<dbReference type="GO" id="GO:0004252">
    <property type="term" value="F:serine-type endopeptidase activity"/>
    <property type="evidence" value="ECO:0007669"/>
    <property type="project" value="InterPro"/>
</dbReference>
<accession>A0A9P8D102</accession>
<evidence type="ECO:0000256" key="1">
    <source>
        <dbReference type="SAM" id="MobiDB-lite"/>
    </source>
</evidence>
<dbReference type="PROSITE" id="PS50240">
    <property type="entry name" value="TRYPSIN_DOM"/>
    <property type="match status" value="2"/>
</dbReference>
<evidence type="ECO:0000313" key="4">
    <source>
        <dbReference type="EMBL" id="KAG9326634.1"/>
    </source>
</evidence>
<dbReference type="InterPro" id="IPR001254">
    <property type="entry name" value="Trypsin_dom"/>
</dbReference>
<organism evidence="4 5">
    <name type="scientific">Mortierella alpina</name>
    <name type="common">Oleaginous fungus</name>
    <name type="synonym">Mortierella renispora</name>
    <dbReference type="NCBI Taxonomy" id="64518"/>
    <lineage>
        <taxon>Eukaryota</taxon>
        <taxon>Fungi</taxon>
        <taxon>Fungi incertae sedis</taxon>
        <taxon>Mucoromycota</taxon>
        <taxon>Mortierellomycotina</taxon>
        <taxon>Mortierellomycetes</taxon>
        <taxon>Mortierellales</taxon>
        <taxon>Mortierellaceae</taxon>
        <taxon>Mortierella</taxon>
    </lineage>
</organism>
<dbReference type="PANTHER" id="PTHR24260">
    <property type="match status" value="1"/>
</dbReference>
<dbReference type="InterPro" id="IPR009003">
    <property type="entry name" value="Peptidase_S1_PA"/>
</dbReference>
<evidence type="ECO:0000313" key="5">
    <source>
        <dbReference type="Proteomes" id="UP000717515"/>
    </source>
</evidence>
<comment type="caution">
    <text evidence="4">The sequence shown here is derived from an EMBL/GenBank/DDBJ whole genome shotgun (WGS) entry which is preliminary data.</text>
</comment>